<dbReference type="PANTHER" id="PTHR11384">
    <property type="entry name" value="ATP-BINDING CASSETTE, SUB-FAMILY D MEMBER"/>
    <property type="match status" value="1"/>
</dbReference>
<dbReference type="SUPFAM" id="SSF90123">
    <property type="entry name" value="ABC transporter transmembrane region"/>
    <property type="match status" value="1"/>
</dbReference>
<dbReference type="STRING" id="1263082.A0A068S4R1"/>
<dbReference type="GO" id="GO:0005524">
    <property type="term" value="F:ATP binding"/>
    <property type="evidence" value="ECO:0007669"/>
    <property type="project" value="UniProtKB-UniRule"/>
</dbReference>
<evidence type="ECO:0000259" key="11">
    <source>
        <dbReference type="PROSITE" id="PS50011"/>
    </source>
</evidence>
<feature type="domain" description="Protein kinase" evidence="11">
    <location>
        <begin position="604"/>
        <end position="855"/>
    </location>
</feature>
<dbReference type="SMART" id="SM00220">
    <property type="entry name" value="S_TKc"/>
    <property type="match status" value="1"/>
</dbReference>
<feature type="region of interest" description="Disordered" evidence="9">
    <location>
        <begin position="469"/>
        <end position="502"/>
    </location>
</feature>
<evidence type="ECO:0000256" key="6">
    <source>
        <dbReference type="ARBA" id="ARBA00022989"/>
    </source>
</evidence>
<name>A0A068S4R1_9FUNG</name>
<dbReference type="GO" id="GO:0016887">
    <property type="term" value="F:ATP hydrolysis activity"/>
    <property type="evidence" value="ECO:0007669"/>
    <property type="project" value="InterPro"/>
</dbReference>
<dbReference type="Pfam" id="PF00005">
    <property type="entry name" value="ABC_tran"/>
    <property type="match status" value="1"/>
</dbReference>
<dbReference type="InterPro" id="IPR011527">
    <property type="entry name" value="ABC1_TM_dom"/>
</dbReference>
<evidence type="ECO:0000256" key="7">
    <source>
        <dbReference type="ARBA" id="ARBA00023136"/>
    </source>
</evidence>
<feature type="transmembrane region" description="Helical" evidence="10">
    <location>
        <begin position="55"/>
        <end position="72"/>
    </location>
</feature>
<evidence type="ECO:0000256" key="10">
    <source>
        <dbReference type="SAM" id="Phobius"/>
    </source>
</evidence>
<dbReference type="SUPFAM" id="SSF52540">
    <property type="entry name" value="P-loop containing nucleoside triphosphate hydrolases"/>
    <property type="match status" value="1"/>
</dbReference>
<dbReference type="GO" id="GO:0005324">
    <property type="term" value="F:long-chain fatty acid transmembrane transporter activity"/>
    <property type="evidence" value="ECO:0007669"/>
    <property type="project" value="TreeGrafter"/>
</dbReference>
<dbReference type="InterPro" id="IPR003593">
    <property type="entry name" value="AAA+_ATPase"/>
</dbReference>
<dbReference type="PROSITE" id="PS50011">
    <property type="entry name" value="PROTEIN_KINASE_DOM"/>
    <property type="match status" value="1"/>
</dbReference>
<dbReference type="SMART" id="SM00382">
    <property type="entry name" value="AAA"/>
    <property type="match status" value="1"/>
</dbReference>
<reference evidence="14" key="1">
    <citation type="submission" date="2013-08" db="EMBL/GenBank/DDBJ databases">
        <title>Gene expansion shapes genome architecture in the human pathogen Lichtheimia corymbifera: an evolutionary genomics analysis in the ancient terrestrial Mucorales (Mucoromycotina).</title>
        <authorList>
            <person name="Schwartze V.U."/>
            <person name="Winter S."/>
            <person name="Shelest E."/>
            <person name="Marcet-Houben M."/>
            <person name="Horn F."/>
            <person name="Wehner S."/>
            <person name="Hoffmann K."/>
            <person name="Riege K."/>
            <person name="Sammeth M."/>
            <person name="Nowrousian M."/>
            <person name="Valiante V."/>
            <person name="Linde J."/>
            <person name="Jacobsen I.D."/>
            <person name="Marz M."/>
            <person name="Brakhage A.A."/>
            <person name="Gabaldon T."/>
            <person name="Bocker S."/>
            <person name="Voigt K."/>
        </authorList>
    </citation>
    <scope>NUCLEOTIDE SEQUENCE [LARGE SCALE GENOMIC DNA]</scope>
    <source>
        <strain evidence="14">FSU 9682</strain>
    </source>
</reference>
<evidence type="ECO:0000256" key="9">
    <source>
        <dbReference type="SAM" id="MobiDB-lite"/>
    </source>
</evidence>
<dbReference type="Proteomes" id="UP000027586">
    <property type="component" value="Unassembled WGS sequence"/>
</dbReference>
<evidence type="ECO:0000259" key="12">
    <source>
        <dbReference type="PROSITE" id="PS50893"/>
    </source>
</evidence>
<evidence type="ECO:0000256" key="4">
    <source>
        <dbReference type="ARBA" id="ARBA00022741"/>
    </source>
</evidence>
<dbReference type="GO" id="GO:0005778">
    <property type="term" value="C:peroxisomal membrane"/>
    <property type="evidence" value="ECO:0007669"/>
    <property type="project" value="TreeGrafter"/>
</dbReference>
<keyword evidence="5 8" id="KW-0067">ATP-binding</keyword>
<dbReference type="GO" id="GO:0015910">
    <property type="term" value="P:long-chain fatty acid import into peroxisome"/>
    <property type="evidence" value="ECO:0007669"/>
    <property type="project" value="TreeGrafter"/>
</dbReference>
<dbReference type="PROSITE" id="PS00211">
    <property type="entry name" value="ABC_TRANSPORTER_1"/>
    <property type="match status" value="1"/>
</dbReference>
<dbReference type="VEuPathDB" id="FungiDB:LCOR_08229.1"/>
<dbReference type="Gene3D" id="3.30.200.20">
    <property type="entry name" value="Phosphorylase Kinase, domain 1"/>
    <property type="match status" value="1"/>
</dbReference>
<feature type="domain" description="ABC transmembrane type-1" evidence="13">
    <location>
        <begin position="1"/>
        <end position="163"/>
    </location>
</feature>
<dbReference type="PROSITE" id="PS00108">
    <property type="entry name" value="PROTEIN_KINASE_ST"/>
    <property type="match status" value="1"/>
</dbReference>
<dbReference type="GO" id="GO:0004672">
    <property type="term" value="F:protein kinase activity"/>
    <property type="evidence" value="ECO:0007669"/>
    <property type="project" value="InterPro"/>
</dbReference>
<comment type="similarity">
    <text evidence="1">Belongs to the ABC transporter superfamily. ABCD family. Peroxisomal fatty acyl CoA transporter (TC 3.A.1.203) subfamily.</text>
</comment>
<evidence type="ECO:0000256" key="1">
    <source>
        <dbReference type="ARBA" id="ARBA00008575"/>
    </source>
</evidence>
<evidence type="ECO:0000256" key="3">
    <source>
        <dbReference type="ARBA" id="ARBA00022692"/>
    </source>
</evidence>
<dbReference type="GO" id="GO:0042760">
    <property type="term" value="P:very long-chain fatty acid catabolic process"/>
    <property type="evidence" value="ECO:0007669"/>
    <property type="project" value="TreeGrafter"/>
</dbReference>
<feature type="domain" description="ABC transporter" evidence="12">
    <location>
        <begin position="245"/>
        <end position="466"/>
    </location>
</feature>
<keyword evidence="6 10" id="KW-1133">Transmembrane helix</keyword>
<dbReference type="PROSITE" id="PS50929">
    <property type="entry name" value="ABC_TM1F"/>
    <property type="match status" value="1"/>
</dbReference>
<evidence type="ECO:0000313" key="14">
    <source>
        <dbReference type="EMBL" id="CDH57269.1"/>
    </source>
</evidence>
<dbReference type="SUPFAM" id="SSF56112">
    <property type="entry name" value="Protein kinase-like (PK-like)"/>
    <property type="match status" value="1"/>
</dbReference>
<dbReference type="InterPro" id="IPR003439">
    <property type="entry name" value="ABC_transporter-like_ATP-bd"/>
</dbReference>
<dbReference type="InterPro" id="IPR017871">
    <property type="entry name" value="ABC_transporter-like_CS"/>
</dbReference>
<proteinExistence type="inferred from homology"/>
<dbReference type="AlphaFoldDB" id="A0A068S4R1"/>
<dbReference type="CDD" id="cd03223">
    <property type="entry name" value="ABCD_peroxisomal_ALDP"/>
    <property type="match status" value="1"/>
</dbReference>
<dbReference type="GO" id="GO:0006635">
    <property type="term" value="P:fatty acid beta-oxidation"/>
    <property type="evidence" value="ECO:0007669"/>
    <property type="project" value="TreeGrafter"/>
</dbReference>
<sequence>MSRYSVDNPDQRITQDVDKFAESLRKIVEDLIIAPILVIYYTWKCWSISGAMGPIMIYGYFIVGSVLSRVLIKPIVNTVFYKELAEGNFRFMHVRLRQFSEPIAFSRGEREEHKQANQKLDNLLAYQRKIVNKELPLHLANESFSYFGSILSYLIVALPIFSGAFADKDPSEMSEIISKNSFFSMYLIFKFTNIIEQSSKLSDLAGYTARIGELLEIIDDTEDELGQVSIGHPQQQQPMNSSDCIEFQDVELSSPSGKILVSDFNLTINPMDRVVLVGPNGSGKSSLLRALAGLWHCSAGRILKPPGMSSNDIMFLSQTPYLVHGSLRDQISYPPSSADTPVPDHQIQELLELVQLSHLEHLVISFDTHYGEEWQKMLSPGEQQRLIFARVFYRLPRFAALDEATSAMDTDSEAHIYNTLISKGITLISISHHPDMIAYHNKIVKLDGQGNAIVDIANTKKSKLFYQAMQKSKSEPNRGNRSSFSVSSSAHPKRKSTGNITRTASFCQSASGNKDIWRPPGCCEIPDILGNAYLRPSPAVAFHLRPRDPSKQITKRPWYPPSPYFEIPQLPSLAQSGAGNKFEIKLRKLLPKTPVRSSDPRLRYTNFEEIGTGVNGAVVRAVYRNQKSKSAVAIKHCRLIPDCEYRAALVRELKIMASGHKNIIRLREVTLHRDDIWIAMDLMRCSVFAILRERGIPEEYTIYIVCETLKALIYLHNKGFLHRDIKCENLLLGWNGEVKLADFGLAARLASGNRDRLGTTKWMAPEVIREEIYDEKIDLWSLGITVIEMMDRVPPHYLIKDEEELFDIIATEPGPTFTYSYPSMYMRGLVAWLLDEEPSTRPSAKDVLLEIDVHIKSNLLQCASPVELTRFLNQVLPHQA</sequence>
<accession>A0A068S4R1</accession>
<keyword evidence="4 8" id="KW-0547">Nucleotide-binding</keyword>
<dbReference type="GO" id="GO:0140359">
    <property type="term" value="F:ABC-type transporter activity"/>
    <property type="evidence" value="ECO:0007669"/>
    <property type="project" value="InterPro"/>
</dbReference>
<dbReference type="OrthoDB" id="422637at2759"/>
<dbReference type="InterPro" id="IPR011009">
    <property type="entry name" value="Kinase-like_dom_sf"/>
</dbReference>
<dbReference type="InterPro" id="IPR000719">
    <property type="entry name" value="Prot_kinase_dom"/>
</dbReference>
<dbReference type="PROSITE" id="PS00107">
    <property type="entry name" value="PROTEIN_KINASE_ATP"/>
    <property type="match status" value="1"/>
</dbReference>
<dbReference type="InterPro" id="IPR017441">
    <property type="entry name" value="Protein_kinase_ATP_BS"/>
</dbReference>
<evidence type="ECO:0000256" key="2">
    <source>
        <dbReference type="ARBA" id="ARBA00022448"/>
    </source>
</evidence>
<evidence type="ECO:0000259" key="13">
    <source>
        <dbReference type="PROSITE" id="PS50929"/>
    </source>
</evidence>
<keyword evidence="7 10" id="KW-0472">Membrane</keyword>
<organism evidence="14 15">
    <name type="scientific">Lichtheimia corymbifera JMRC:FSU:9682</name>
    <dbReference type="NCBI Taxonomy" id="1263082"/>
    <lineage>
        <taxon>Eukaryota</taxon>
        <taxon>Fungi</taxon>
        <taxon>Fungi incertae sedis</taxon>
        <taxon>Mucoromycota</taxon>
        <taxon>Mucoromycotina</taxon>
        <taxon>Mucoromycetes</taxon>
        <taxon>Mucorales</taxon>
        <taxon>Lichtheimiaceae</taxon>
        <taxon>Lichtheimia</taxon>
    </lineage>
</organism>
<dbReference type="Pfam" id="PF06472">
    <property type="entry name" value="ABC_membrane_2"/>
    <property type="match status" value="1"/>
</dbReference>
<keyword evidence="2" id="KW-0813">Transport</keyword>
<dbReference type="InterPro" id="IPR036640">
    <property type="entry name" value="ABC1_TM_sf"/>
</dbReference>
<evidence type="ECO:0000256" key="8">
    <source>
        <dbReference type="PROSITE-ProRule" id="PRU10141"/>
    </source>
</evidence>
<comment type="caution">
    <text evidence="14">The sequence shown here is derived from an EMBL/GenBank/DDBJ whole genome shotgun (WGS) entry which is preliminary data.</text>
</comment>
<protein>
    <submittedName>
        <fullName evidence="14">Atp-binding cassette sub-family d member 4</fullName>
    </submittedName>
</protein>
<dbReference type="PROSITE" id="PS50893">
    <property type="entry name" value="ABC_TRANSPORTER_2"/>
    <property type="match status" value="1"/>
</dbReference>
<dbReference type="PANTHER" id="PTHR11384:SF59">
    <property type="entry name" value="LYSOSOMAL COBALAMIN TRANSPORTER ABCD4"/>
    <property type="match status" value="1"/>
</dbReference>
<evidence type="ECO:0000313" key="15">
    <source>
        <dbReference type="Proteomes" id="UP000027586"/>
    </source>
</evidence>
<dbReference type="Gene3D" id="1.20.1560.10">
    <property type="entry name" value="ABC transporter type 1, transmembrane domain"/>
    <property type="match status" value="1"/>
</dbReference>
<dbReference type="InterPro" id="IPR008271">
    <property type="entry name" value="Ser/Thr_kinase_AS"/>
</dbReference>
<feature type="binding site" evidence="8">
    <location>
        <position position="635"/>
    </location>
    <ligand>
        <name>ATP</name>
        <dbReference type="ChEBI" id="CHEBI:30616"/>
    </ligand>
</feature>
<dbReference type="Pfam" id="PF00069">
    <property type="entry name" value="Pkinase"/>
    <property type="match status" value="1"/>
</dbReference>
<keyword evidence="3 10" id="KW-0812">Transmembrane</keyword>
<dbReference type="Gene3D" id="3.40.50.300">
    <property type="entry name" value="P-loop containing nucleotide triphosphate hydrolases"/>
    <property type="match status" value="1"/>
</dbReference>
<dbReference type="Gene3D" id="1.10.510.10">
    <property type="entry name" value="Transferase(Phosphotransferase) domain 1"/>
    <property type="match status" value="1"/>
</dbReference>
<gene>
    <name evidence="14" type="ORF">LCOR_08229.1</name>
</gene>
<dbReference type="GO" id="GO:0007031">
    <property type="term" value="P:peroxisome organization"/>
    <property type="evidence" value="ECO:0007669"/>
    <property type="project" value="TreeGrafter"/>
</dbReference>
<keyword evidence="15" id="KW-1185">Reference proteome</keyword>
<dbReference type="InterPro" id="IPR027417">
    <property type="entry name" value="P-loop_NTPase"/>
</dbReference>
<feature type="transmembrane region" description="Helical" evidence="10">
    <location>
        <begin position="144"/>
        <end position="166"/>
    </location>
</feature>
<dbReference type="EMBL" id="CBTN010000044">
    <property type="protein sequence ID" value="CDH57269.1"/>
    <property type="molecule type" value="Genomic_DNA"/>
</dbReference>
<evidence type="ECO:0000256" key="5">
    <source>
        <dbReference type="ARBA" id="ARBA00022840"/>
    </source>
</evidence>
<dbReference type="InterPro" id="IPR050835">
    <property type="entry name" value="ABC_transporter_sub-D"/>
</dbReference>